<reference evidence="2 3" key="1">
    <citation type="submission" date="2017-10" db="EMBL/GenBank/DDBJ databases">
        <title>Sequencing the genomes of 1000 actinobacteria strains.</title>
        <authorList>
            <person name="Klenk H.-P."/>
        </authorList>
    </citation>
    <scope>NUCLEOTIDE SEQUENCE [LARGE SCALE GENOMIC DNA]</scope>
    <source>
        <strain evidence="2 3">DSM 21798</strain>
    </source>
</reference>
<name>A0A2A9DZ65_9MICO</name>
<dbReference type="PROSITE" id="PS51704">
    <property type="entry name" value="GP_PDE"/>
    <property type="match status" value="1"/>
</dbReference>
<dbReference type="GO" id="GO:0008081">
    <property type="term" value="F:phosphoric diester hydrolase activity"/>
    <property type="evidence" value="ECO:0007669"/>
    <property type="project" value="InterPro"/>
</dbReference>
<organism evidence="2 3">
    <name type="scientific">Paramicrobacterium agarici</name>
    <dbReference type="NCBI Taxonomy" id="630514"/>
    <lineage>
        <taxon>Bacteria</taxon>
        <taxon>Bacillati</taxon>
        <taxon>Actinomycetota</taxon>
        <taxon>Actinomycetes</taxon>
        <taxon>Micrococcales</taxon>
        <taxon>Microbacteriaceae</taxon>
        <taxon>Paramicrobacterium</taxon>
    </lineage>
</organism>
<protein>
    <submittedName>
        <fullName evidence="2">Glycerophosphoryl diester phosphodiesterase</fullName>
    </submittedName>
</protein>
<dbReference type="PANTHER" id="PTHR43805">
    <property type="entry name" value="GLYCEROPHOSPHORYL DIESTER PHOSPHODIESTERASE"/>
    <property type="match status" value="1"/>
</dbReference>
<dbReference type="PANTHER" id="PTHR43805:SF1">
    <property type="entry name" value="GP-PDE DOMAIN-CONTAINING PROTEIN"/>
    <property type="match status" value="1"/>
</dbReference>
<dbReference type="GO" id="GO:0006629">
    <property type="term" value="P:lipid metabolic process"/>
    <property type="evidence" value="ECO:0007669"/>
    <property type="project" value="InterPro"/>
</dbReference>
<accession>A0A2A9DZ65</accession>
<sequence>MTIGFLAPQRDIRIFAHRGLAAGVPENTLAAFSAAVAAGADYIETDVHVTHDGVCVIHHDPVVEVAGTSWRIAEVSYETLRGLDLGQGETIPTLADALGAFPEVRFNIDVKVLDAAGPAARAIIDAAAMDRVLVTSFDERTRRAALDLLPGVATSASSAKIIAALPWMLLGVPSRVAAALRGIPAVQIPEKRGPLRLVSPRIVRLMHRAGIEVHVWTINDPADMARLHDWGVEGIVTDRCDVAIRMTRR</sequence>
<dbReference type="Pfam" id="PF03009">
    <property type="entry name" value="GDPD"/>
    <property type="match status" value="1"/>
</dbReference>
<dbReference type="SUPFAM" id="SSF51695">
    <property type="entry name" value="PLC-like phosphodiesterases"/>
    <property type="match status" value="1"/>
</dbReference>
<dbReference type="EMBL" id="PDJE01000001">
    <property type="protein sequence ID" value="PFG31415.1"/>
    <property type="molecule type" value="Genomic_DNA"/>
</dbReference>
<dbReference type="InterPro" id="IPR030395">
    <property type="entry name" value="GP_PDE_dom"/>
</dbReference>
<comment type="caution">
    <text evidence="2">The sequence shown here is derived from an EMBL/GenBank/DDBJ whole genome shotgun (WGS) entry which is preliminary data.</text>
</comment>
<evidence type="ECO:0000313" key="2">
    <source>
        <dbReference type="EMBL" id="PFG31415.1"/>
    </source>
</evidence>
<dbReference type="AlphaFoldDB" id="A0A2A9DZ65"/>
<dbReference type="Gene3D" id="3.20.20.190">
    <property type="entry name" value="Phosphatidylinositol (PI) phosphodiesterase"/>
    <property type="match status" value="1"/>
</dbReference>
<dbReference type="InterPro" id="IPR017946">
    <property type="entry name" value="PLC-like_Pdiesterase_TIM-brl"/>
</dbReference>
<keyword evidence="3" id="KW-1185">Reference proteome</keyword>
<dbReference type="Proteomes" id="UP000221369">
    <property type="component" value="Unassembled WGS sequence"/>
</dbReference>
<gene>
    <name evidence="2" type="ORF">ATJ78_2382</name>
</gene>
<proteinExistence type="predicted"/>
<feature type="domain" description="GP-PDE" evidence="1">
    <location>
        <begin position="12"/>
        <end position="247"/>
    </location>
</feature>
<evidence type="ECO:0000313" key="3">
    <source>
        <dbReference type="Proteomes" id="UP000221369"/>
    </source>
</evidence>
<dbReference type="OrthoDB" id="5241788at2"/>
<evidence type="ECO:0000259" key="1">
    <source>
        <dbReference type="PROSITE" id="PS51704"/>
    </source>
</evidence>